<dbReference type="InterPro" id="IPR008439">
    <property type="entry name" value="Campylo_MOMP"/>
</dbReference>
<evidence type="ECO:0000313" key="3">
    <source>
        <dbReference type="Proteomes" id="UP000202031"/>
    </source>
</evidence>
<sequence length="427" mass="47824">MKLVKLSLFAIISVATISSISNAKTLEDNKKSGYSHLTTSSVSSAGILEETIKNIDISGYSRYRYDSEYNDIEGHINKHRFTSDINFQSALDDNFFGVIGFRYDSGDNSGENSDAATQVGTNDTGFNYDNYGQTFNVRQFYLGYKAGNTTITAGRQVLGTFFTDDMVGTGIKVLNNDINGLTLAGMAFDNLQNDNDIRTRFYFIGNKNSPQPEFITDRNLYSVAAIGSYNLVSFQLWYAAIDSVAQLYATDLLIGTNIADIDLSLQAQYATSSMWAENFRLGVVLPLDDAKFAAIEAGAKAFGFDANAGYVWFDTDEVSFISFEDQGSFIDAGENILEYSLIIGESKYWFLKAGYTFANKVRVGADYVSGEVIRKRINSTVNEYEAVARVDYKYSKKLNFKAWYSYIDRDSIIGDYKHLRFEARYNF</sequence>
<keyword evidence="1" id="KW-0732">Signal</keyword>
<gene>
    <name evidence="2" type="primary">cmp1</name>
    <name evidence="2" type="ORF">CLAN_0464</name>
</gene>
<evidence type="ECO:0000313" key="2">
    <source>
        <dbReference type="EMBL" id="ARQ97220.1"/>
    </source>
</evidence>
<organism evidence="2 3">
    <name type="scientific">Campylobacter lanienae NCTC 13004</name>
    <dbReference type="NCBI Taxonomy" id="1031753"/>
    <lineage>
        <taxon>Bacteria</taxon>
        <taxon>Pseudomonadati</taxon>
        <taxon>Campylobacterota</taxon>
        <taxon>Epsilonproteobacteria</taxon>
        <taxon>Campylobacterales</taxon>
        <taxon>Campylobacteraceae</taxon>
        <taxon>Campylobacter</taxon>
    </lineage>
</organism>
<dbReference type="KEGG" id="clx:CLAN_0464"/>
<dbReference type="Pfam" id="PF05538">
    <property type="entry name" value="Campylo_MOMP"/>
    <property type="match status" value="1"/>
</dbReference>
<reference evidence="3" key="1">
    <citation type="journal article" date="2017" name="Genome Biol. Evol.">
        <title>Comparative Genomic Analysis Identifies a Campylobacter Clade Deficient in Selenium Metabolism.</title>
        <authorList>
            <person name="Miller W.G."/>
            <person name="Yee E."/>
            <person name="Lopes B.S."/>
            <person name="Chapman M.H."/>
            <person name="Huynh S."/>
            <person name="Bono J.L."/>
            <person name="Parker C.T."/>
            <person name="Strachan N.J.C."/>
            <person name="Forbes K.J."/>
        </authorList>
    </citation>
    <scope>NUCLEOTIDE SEQUENCE [LARGE SCALE GENOMIC DNA]</scope>
    <source>
        <strain evidence="3">NCTC 13004</strain>
    </source>
</reference>
<dbReference type="AlphaFoldDB" id="A0A1X9SLW5"/>
<dbReference type="InterPro" id="IPR023614">
    <property type="entry name" value="Porin_dom_sf"/>
</dbReference>
<dbReference type="Gene3D" id="2.40.160.10">
    <property type="entry name" value="Porin"/>
    <property type="match status" value="1"/>
</dbReference>
<evidence type="ECO:0000256" key="1">
    <source>
        <dbReference type="SAM" id="SignalP"/>
    </source>
</evidence>
<reference evidence="3" key="2">
    <citation type="journal article" date="2017" name="Genome Biol. Evol.">
        <title>Comparative genomic analysis identifies a Campylobacter clade deficient in selenium metabolism.</title>
        <authorList>
            <person name="Miller W.G."/>
            <person name="Yee E."/>
            <person name="Lopes B.S."/>
            <person name="Chapman M.H."/>
            <person name="Huynh S."/>
            <person name="Bono J.L."/>
            <person name="Parker C.T."/>
            <person name="Strachan N.J.C."/>
            <person name="Forbes K.J."/>
        </authorList>
    </citation>
    <scope>NUCLEOTIDE SEQUENCE [LARGE SCALE GENOMIC DNA]</scope>
    <source>
        <strain evidence="3">NCTC 13004</strain>
    </source>
</reference>
<dbReference type="SUPFAM" id="SSF56935">
    <property type="entry name" value="Porins"/>
    <property type="match status" value="1"/>
</dbReference>
<proteinExistence type="predicted"/>
<feature type="chain" id="PRO_5013005186" evidence="1">
    <location>
        <begin position="24"/>
        <end position="427"/>
    </location>
</feature>
<accession>A0A1X9SLW5</accession>
<feature type="signal peptide" evidence="1">
    <location>
        <begin position="1"/>
        <end position="23"/>
    </location>
</feature>
<name>A0A1X9SLW5_9BACT</name>
<dbReference type="RefSeq" id="WP_100590499.1">
    <property type="nucleotide sequence ID" value="NZ_CP015578.1"/>
</dbReference>
<dbReference type="Proteomes" id="UP000202031">
    <property type="component" value="Chromosome"/>
</dbReference>
<dbReference type="EMBL" id="CP015578">
    <property type="protein sequence ID" value="ARQ97220.1"/>
    <property type="molecule type" value="Genomic_DNA"/>
</dbReference>
<dbReference type="GeneID" id="46920938"/>
<protein>
    <submittedName>
        <fullName evidence="2">Major outer membrane protein</fullName>
    </submittedName>
</protein>